<feature type="domain" description="Flagellar basal body rod protein N-terminal" evidence="6">
    <location>
        <begin position="5"/>
        <end position="33"/>
    </location>
</feature>
<dbReference type="InterPro" id="IPR020013">
    <property type="entry name" value="Flagellar_FlgE/F/G"/>
</dbReference>
<dbReference type="InterPro" id="IPR037058">
    <property type="entry name" value="Falgellar_hook_FlgE_sf"/>
</dbReference>
<sequence length="429" mass="44306">MAFSTAISGINAANADLGVISNNIANASTTGFKASRAEFADVYATSLLGAGSNAIGQGVALAGVSQEFGQGTITFTNNSLDLAINGNGFFQLSVEGAIEYTRAGNFQVDNEGFLVSNQNSRLQGFQVDGGGDVTGQLGDIQIDTSLIDPNPTAAVGLTSNLDSRDVSPGTGFATNGPYDAFAVPATSPNPVDFNATTSTTIYDSLGNPHVLSLYYVKTTNPNEWEVYSLIDGQSQDPGSGTVGDPVTLTFTSNGQFDPTSATDINVTGWAPIDATGISNGASAQNFAVNLQQTTQFGTDFSVSSVIQDGFAAGQLRGLEIDESGVAFARYTNGESRALGQIALASFSNQNGLQPIGDTNWVETFSSGAPNVSGPGTSGLGVIQSAALEDSNVEITQELVDLIIAQRNFQANAQVIQAADAITQTVINLR</sequence>
<dbReference type="PANTHER" id="PTHR30435:SF1">
    <property type="entry name" value="FLAGELLAR HOOK PROTEIN FLGE"/>
    <property type="match status" value="1"/>
</dbReference>
<dbReference type="Gene3D" id="2.60.98.20">
    <property type="entry name" value="Flagellar hook protein FlgE"/>
    <property type="match status" value="1"/>
</dbReference>
<dbReference type="InterPro" id="IPR001444">
    <property type="entry name" value="Flag_bb_rod_N"/>
</dbReference>
<keyword evidence="10" id="KW-0282">Flagellum</keyword>
<dbReference type="InterPro" id="IPR019776">
    <property type="entry name" value="Flagellar_basal_body_rod_CS"/>
</dbReference>
<dbReference type="EMBL" id="CP136865">
    <property type="protein sequence ID" value="WOJ96658.1"/>
    <property type="molecule type" value="Genomic_DNA"/>
</dbReference>
<feature type="domain" description="Flagellar hook protein FlgE/F/G-like D1" evidence="9">
    <location>
        <begin position="83"/>
        <end position="145"/>
    </location>
</feature>
<dbReference type="Pfam" id="PF06429">
    <property type="entry name" value="Flg_bbr_C"/>
    <property type="match status" value="1"/>
</dbReference>
<evidence type="ECO:0000259" key="7">
    <source>
        <dbReference type="Pfam" id="PF06429"/>
    </source>
</evidence>
<accession>A0ABZ0IAV5</accession>
<dbReference type="InterPro" id="IPR010930">
    <property type="entry name" value="Flg_bb/hook_C_dom"/>
</dbReference>
<dbReference type="SUPFAM" id="SSF117143">
    <property type="entry name" value="Flagellar hook protein flgE"/>
    <property type="match status" value="1"/>
</dbReference>
<reference evidence="10 11" key="1">
    <citation type="submission" date="2023-10" db="EMBL/GenBank/DDBJ databases">
        <title>Two novel species belonging to the OM43/NOR5 clade.</title>
        <authorList>
            <person name="Park M."/>
        </authorList>
    </citation>
    <scope>NUCLEOTIDE SEQUENCE [LARGE SCALE GENOMIC DNA]</scope>
    <source>
        <strain evidence="10 11">IMCC45268</strain>
    </source>
</reference>
<evidence type="ECO:0000313" key="10">
    <source>
        <dbReference type="EMBL" id="WOJ96658.1"/>
    </source>
</evidence>
<dbReference type="InterPro" id="IPR053967">
    <property type="entry name" value="LlgE_F_G-like_D1"/>
</dbReference>
<dbReference type="Pfam" id="PF22692">
    <property type="entry name" value="LlgE_F_G_D1"/>
    <property type="match status" value="1"/>
</dbReference>
<evidence type="ECO:0000256" key="4">
    <source>
        <dbReference type="ARBA" id="ARBA00023143"/>
    </source>
</evidence>
<dbReference type="Proteomes" id="UP001626549">
    <property type="component" value="Chromosome"/>
</dbReference>
<evidence type="ECO:0000256" key="1">
    <source>
        <dbReference type="ARBA" id="ARBA00004117"/>
    </source>
</evidence>
<keyword evidence="10" id="KW-0969">Cilium</keyword>
<gene>
    <name evidence="10" type="primary">flgE</name>
    <name evidence="10" type="ORF">R0137_15615</name>
</gene>
<keyword evidence="4 5" id="KW-0975">Bacterial flagellum</keyword>
<evidence type="ECO:0000256" key="3">
    <source>
        <dbReference type="ARBA" id="ARBA00019015"/>
    </source>
</evidence>
<dbReference type="NCBIfam" id="NF004238">
    <property type="entry name" value="PRK05682.1-1"/>
    <property type="match status" value="1"/>
</dbReference>
<dbReference type="PANTHER" id="PTHR30435">
    <property type="entry name" value="FLAGELLAR PROTEIN"/>
    <property type="match status" value="1"/>
</dbReference>
<dbReference type="Pfam" id="PF07559">
    <property type="entry name" value="FlgE_D2"/>
    <property type="match status" value="1"/>
</dbReference>
<feature type="domain" description="Flagellar basal-body/hook protein C-terminal" evidence="7">
    <location>
        <begin position="383"/>
        <end position="428"/>
    </location>
</feature>
<keyword evidence="11" id="KW-1185">Reference proteome</keyword>
<evidence type="ECO:0000256" key="5">
    <source>
        <dbReference type="RuleBase" id="RU362116"/>
    </source>
</evidence>
<feature type="domain" description="Flagellar hook protein FlgE D2" evidence="8">
    <location>
        <begin position="184"/>
        <end position="310"/>
    </location>
</feature>
<dbReference type="NCBIfam" id="TIGR03506">
    <property type="entry name" value="FlgEFG_subfam"/>
    <property type="match status" value="1"/>
</dbReference>
<dbReference type="PROSITE" id="PS00588">
    <property type="entry name" value="FLAGELLA_BB_ROD"/>
    <property type="match status" value="1"/>
</dbReference>
<organism evidence="10 11">
    <name type="scientific">Congregibacter brevis</name>
    <dbReference type="NCBI Taxonomy" id="3081201"/>
    <lineage>
        <taxon>Bacteria</taxon>
        <taxon>Pseudomonadati</taxon>
        <taxon>Pseudomonadota</taxon>
        <taxon>Gammaproteobacteria</taxon>
        <taxon>Cellvibrionales</taxon>
        <taxon>Halieaceae</taxon>
        <taxon>Congregibacter</taxon>
    </lineage>
</organism>
<evidence type="ECO:0000259" key="8">
    <source>
        <dbReference type="Pfam" id="PF07559"/>
    </source>
</evidence>
<dbReference type="InterPro" id="IPR011491">
    <property type="entry name" value="FlgE_D2"/>
</dbReference>
<keyword evidence="10" id="KW-0966">Cell projection</keyword>
<protein>
    <recommendedName>
        <fullName evidence="3 5">Flagellar hook protein FlgE</fullName>
    </recommendedName>
</protein>
<comment type="similarity">
    <text evidence="2 5">Belongs to the flagella basal body rod proteins family.</text>
</comment>
<evidence type="ECO:0000259" key="6">
    <source>
        <dbReference type="Pfam" id="PF00460"/>
    </source>
</evidence>
<comment type="function">
    <text evidence="5">A flexible structure which links the flagellar filament to the drive apparatus in the basal body.</text>
</comment>
<evidence type="ECO:0000256" key="2">
    <source>
        <dbReference type="ARBA" id="ARBA00009677"/>
    </source>
</evidence>
<name>A0ABZ0IAV5_9GAMM</name>
<evidence type="ECO:0000313" key="11">
    <source>
        <dbReference type="Proteomes" id="UP001626549"/>
    </source>
</evidence>
<proteinExistence type="inferred from homology"/>
<dbReference type="Pfam" id="PF00460">
    <property type="entry name" value="Flg_bb_rod"/>
    <property type="match status" value="1"/>
</dbReference>
<dbReference type="RefSeq" id="WP_407327331.1">
    <property type="nucleotide sequence ID" value="NZ_CP136865.1"/>
</dbReference>
<evidence type="ECO:0000259" key="9">
    <source>
        <dbReference type="Pfam" id="PF22692"/>
    </source>
</evidence>
<comment type="subcellular location">
    <subcellularLocation>
        <location evidence="1 5">Bacterial flagellum basal body</location>
    </subcellularLocation>
</comment>
<dbReference type="InterPro" id="IPR037925">
    <property type="entry name" value="FlgE/F/G-like"/>
</dbReference>